<accession>A0AAV2LHX7</accession>
<proteinExistence type="predicted"/>
<evidence type="ECO:0000313" key="2">
    <source>
        <dbReference type="Proteomes" id="UP001497482"/>
    </source>
</evidence>
<name>A0AAV2LHX7_KNICA</name>
<reference evidence="1 2" key="1">
    <citation type="submission" date="2024-04" db="EMBL/GenBank/DDBJ databases">
        <authorList>
            <person name="Waldvogel A.-M."/>
            <person name="Schoenle A."/>
        </authorList>
    </citation>
    <scope>NUCLEOTIDE SEQUENCE [LARGE SCALE GENOMIC DNA]</scope>
</reference>
<gene>
    <name evidence="1" type="ORF">KC01_LOCUS29836</name>
</gene>
<dbReference type="AlphaFoldDB" id="A0AAV2LHX7"/>
<evidence type="ECO:0000313" key="1">
    <source>
        <dbReference type="EMBL" id="CAL1601982.1"/>
    </source>
</evidence>
<protein>
    <submittedName>
        <fullName evidence="1">Uncharacterized protein</fullName>
    </submittedName>
</protein>
<dbReference type="Proteomes" id="UP001497482">
    <property type="component" value="Chromosome 3"/>
</dbReference>
<organism evidence="1 2">
    <name type="scientific">Knipowitschia caucasica</name>
    <name type="common">Caucasian dwarf goby</name>
    <name type="synonym">Pomatoschistus caucasicus</name>
    <dbReference type="NCBI Taxonomy" id="637954"/>
    <lineage>
        <taxon>Eukaryota</taxon>
        <taxon>Metazoa</taxon>
        <taxon>Chordata</taxon>
        <taxon>Craniata</taxon>
        <taxon>Vertebrata</taxon>
        <taxon>Euteleostomi</taxon>
        <taxon>Actinopterygii</taxon>
        <taxon>Neopterygii</taxon>
        <taxon>Teleostei</taxon>
        <taxon>Neoteleostei</taxon>
        <taxon>Acanthomorphata</taxon>
        <taxon>Gobiaria</taxon>
        <taxon>Gobiiformes</taxon>
        <taxon>Gobioidei</taxon>
        <taxon>Gobiidae</taxon>
        <taxon>Gobiinae</taxon>
        <taxon>Knipowitschia</taxon>
    </lineage>
</organism>
<keyword evidence="2" id="KW-1185">Reference proteome</keyword>
<dbReference type="EMBL" id="OZ035825">
    <property type="protein sequence ID" value="CAL1601982.1"/>
    <property type="molecule type" value="Genomic_DNA"/>
</dbReference>
<sequence length="115" mass="12944">MPSFFLFCPHVQQPSRLTPQGRLFSLTLSPCPSEKFNLCIFIVVASCKFHLVPLALPHSSLLPCHIHDRIRSSPGEGWPRQFDTDPCTGSRRHTNPSLPDSLLHLSLHIPIAHLF</sequence>